<dbReference type="SUPFAM" id="SSF48371">
    <property type="entry name" value="ARM repeat"/>
    <property type="match status" value="1"/>
</dbReference>
<evidence type="ECO:0000313" key="1">
    <source>
        <dbReference type="EMBL" id="KAA6402125.1"/>
    </source>
</evidence>
<dbReference type="InterPro" id="IPR011989">
    <property type="entry name" value="ARM-like"/>
</dbReference>
<dbReference type="Proteomes" id="UP000324800">
    <property type="component" value="Unassembled WGS sequence"/>
</dbReference>
<protein>
    <recommendedName>
        <fullName evidence="3">SH3 domain-containing protein</fullName>
    </recommendedName>
</protein>
<gene>
    <name evidence="1" type="ORF">EZS28_002355</name>
</gene>
<evidence type="ECO:0008006" key="3">
    <source>
        <dbReference type="Google" id="ProtNLM"/>
    </source>
</evidence>
<sequence length="290" mass="33357">MLETFEFYEAISDYTIKEGDGQSFSITKGDIVSVIKKELVNFTVEKDGKIGKVPKTKLQLKIVEDLKKQIQGSVQMGLDHYKFIERILLENGNNEIKLFVIECGIVDSLLRLIEKNMENITPENIDILYKLTDQSSENVIQLLLEKNIYTTLFKILDQNNLIIVQLAAYSIFNILFSSYLTTDQSNHSTHPHFDQVSKSGGIIKIYELFCRNLGEDMNNTAAFCISIIYRAREIDQQKQMRQNIIKHLKNILLHDTDEMTKKYAYDSLGYLALNPVNNLEITKDGFVLQL</sequence>
<proteinExistence type="predicted"/>
<dbReference type="Gene3D" id="1.25.10.10">
    <property type="entry name" value="Leucine-rich Repeat Variant"/>
    <property type="match status" value="1"/>
</dbReference>
<reference evidence="1 2" key="1">
    <citation type="submission" date="2019-03" db="EMBL/GenBank/DDBJ databases">
        <title>Single cell metagenomics reveals metabolic interactions within the superorganism composed of flagellate Streblomastix strix and complex community of Bacteroidetes bacteria on its surface.</title>
        <authorList>
            <person name="Treitli S.C."/>
            <person name="Kolisko M."/>
            <person name="Husnik F."/>
            <person name="Keeling P."/>
            <person name="Hampl V."/>
        </authorList>
    </citation>
    <scope>NUCLEOTIDE SEQUENCE [LARGE SCALE GENOMIC DNA]</scope>
    <source>
        <strain evidence="1">ST1C</strain>
    </source>
</reference>
<dbReference type="SUPFAM" id="SSF50044">
    <property type="entry name" value="SH3-domain"/>
    <property type="match status" value="1"/>
</dbReference>
<dbReference type="InterPro" id="IPR036028">
    <property type="entry name" value="SH3-like_dom_sf"/>
</dbReference>
<name>A0A5J4X662_9EUKA</name>
<organism evidence="1 2">
    <name type="scientific">Streblomastix strix</name>
    <dbReference type="NCBI Taxonomy" id="222440"/>
    <lineage>
        <taxon>Eukaryota</taxon>
        <taxon>Metamonada</taxon>
        <taxon>Preaxostyla</taxon>
        <taxon>Oxymonadida</taxon>
        <taxon>Streblomastigidae</taxon>
        <taxon>Streblomastix</taxon>
    </lineage>
</organism>
<dbReference type="EMBL" id="SNRW01000283">
    <property type="protein sequence ID" value="KAA6402125.1"/>
    <property type="molecule type" value="Genomic_DNA"/>
</dbReference>
<accession>A0A5J4X662</accession>
<dbReference type="InterPro" id="IPR016024">
    <property type="entry name" value="ARM-type_fold"/>
</dbReference>
<evidence type="ECO:0000313" key="2">
    <source>
        <dbReference type="Proteomes" id="UP000324800"/>
    </source>
</evidence>
<comment type="caution">
    <text evidence="1">The sequence shown here is derived from an EMBL/GenBank/DDBJ whole genome shotgun (WGS) entry which is preliminary data.</text>
</comment>
<dbReference type="AlphaFoldDB" id="A0A5J4X662"/>